<keyword evidence="2" id="KW-1185">Reference proteome</keyword>
<gene>
    <name evidence="1" type="ORF">CSSPJE1EN2_LOCUS22190</name>
</gene>
<name>A0ABP1BXB0_9BRYO</name>
<proteinExistence type="predicted"/>
<evidence type="ECO:0000313" key="1">
    <source>
        <dbReference type="EMBL" id="CAK9880791.1"/>
    </source>
</evidence>
<evidence type="ECO:0000313" key="2">
    <source>
        <dbReference type="Proteomes" id="UP001497522"/>
    </source>
</evidence>
<dbReference type="EMBL" id="OZ023709">
    <property type="protein sequence ID" value="CAK9880791.1"/>
    <property type="molecule type" value="Genomic_DNA"/>
</dbReference>
<protein>
    <submittedName>
        <fullName evidence="1">Uncharacterized protein</fullName>
    </submittedName>
</protein>
<reference evidence="1" key="1">
    <citation type="submission" date="2024-03" db="EMBL/GenBank/DDBJ databases">
        <authorList>
            <consortium name="ELIXIR-Norway"/>
            <consortium name="Elixir Norway"/>
        </authorList>
    </citation>
    <scope>NUCLEOTIDE SEQUENCE</scope>
</reference>
<organism evidence="1 2">
    <name type="scientific">Sphagnum jensenii</name>
    <dbReference type="NCBI Taxonomy" id="128206"/>
    <lineage>
        <taxon>Eukaryota</taxon>
        <taxon>Viridiplantae</taxon>
        <taxon>Streptophyta</taxon>
        <taxon>Embryophyta</taxon>
        <taxon>Bryophyta</taxon>
        <taxon>Sphagnophytina</taxon>
        <taxon>Sphagnopsida</taxon>
        <taxon>Sphagnales</taxon>
        <taxon>Sphagnaceae</taxon>
        <taxon>Sphagnum</taxon>
    </lineage>
</organism>
<accession>A0ABP1BXB0</accession>
<dbReference type="Proteomes" id="UP001497522">
    <property type="component" value="Chromosome 8"/>
</dbReference>
<sequence length="67" mass="7744">MDQYAADIGHDTLPDLEWHAIDGVSMFLRALHQVMESFAIDHKPTLYLVPMSVFVLMKHCDNSEQQR</sequence>